<dbReference type="EMBL" id="BDGX01000033">
    <property type="protein sequence ID" value="GAV52352.1"/>
    <property type="molecule type" value="Genomic_DNA"/>
</dbReference>
<keyword evidence="4 6" id="KW-0963">Cytoplasm</keyword>
<feature type="compositionally biased region" description="Polar residues" evidence="7">
    <location>
        <begin position="114"/>
        <end position="131"/>
    </location>
</feature>
<evidence type="ECO:0000256" key="5">
    <source>
        <dbReference type="ARBA" id="ARBA00023054"/>
    </source>
</evidence>
<feature type="compositionally biased region" description="Basic and acidic residues" evidence="7">
    <location>
        <begin position="1"/>
        <end position="19"/>
    </location>
</feature>
<dbReference type="InterPro" id="IPR031388">
    <property type="entry name" value="Tda11"/>
</dbReference>
<evidence type="ECO:0000313" key="8">
    <source>
        <dbReference type="EMBL" id="GAV52352.1"/>
    </source>
</evidence>
<feature type="region of interest" description="Disordered" evidence="7">
    <location>
        <begin position="271"/>
        <end position="343"/>
    </location>
</feature>
<evidence type="ECO:0000313" key="9">
    <source>
        <dbReference type="Proteomes" id="UP000187013"/>
    </source>
</evidence>
<comment type="caution">
    <text evidence="8">The sequence shown here is derived from an EMBL/GenBank/DDBJ whole genome shotgun (WGS) entry which is preliminary data.</text>
</comment>
<accession>A0A1Q3A9H3</accession>
<feature type="compositionally biased region" description="Basic and acidic residues" evidence="7">
    <location>
        <begin position="271"/>
        <end position="283"/>
    </location>
</feature>
<reference evidence="8 9" key="1">
    <citation type="submission" date="2016-08" db="EMBL/GenBank/DDBJ databases">
        <title>Draft genome sequence of allopolyploid Zygosaccharomyces rouxii.</title>
        <authorList>
            <person name="Watanabe J."/>
            <person name="Uehara K."/>
            <person name="Mogi Y."/>
            <person name="Tsukioka Y."/>
        </authorList>
    </citation>
    <scope>NUCLEOTIDE SEQUENCE [LARGE SCALE GENOMIC DNA]</scope>
    <source>
        <strain evidence="8 9">NBRC 110957</strain>
    </source>
</reference>
<evidence type="ECO:0000256" key="7">
    <source>
        <dbReference type="SAM" id="MobiDB-lite"/>
    </source>
</evidence>
<feature type="compositionally biased region" description="Polar residues" evidence="7">
    <location>
        <begin position="81"/>
        <end position="92"/>
    </location>
</feature>
<dbReference type="AlphaFoldDB" id="A0A1Q3A9H3"/>
<evidence type="ECO:0000256" key="3">
    <source>
        <dbReference type="ARBA" id="ARBA00014140"/>
    </source>
</evidence>
<gene>
    <name evidence="6" type="primary">TDA11</name>
    <name evidence="8" type="ORF">ZYGR_0AG03430</name>
</gene>
<feature type="compositionally biased region" description="Low complexity" evidence="7">
    <location>
        <begin position="211"/>
        <end position="223"/>
    </location>
</feature>
<comment type="similarity">
    <text evidence="2 6">Belongs to the TDA11 family.</text>
</comment>
<dbReference type="OrthoDB" id="4036304at2759"/>
<dbReference type="Proteomes" id="UP000187013">
    <property type="component" value="Unassembled WGS sequence"/>
</dbReference>
<evidence type="ECO:0000256" key="2">
    <source>
        <dbReference type="ARBA" id="ARBA00008382"/>
    </source>
</evidence>
<feature type="compositionally biased region" description="Low complexity" evidence="7">
    <location>
        <begin position="29"/>
        <end position="40"/>
    </location>
</feature>
<feature type="compositionally biased region" description="Low complexity" evidence="7">
    <location>
        <begin position="132"/>
        <end position="147"/>
    </location>
</feature>
<feature type="compositionally biased region" description="Polar residues" evidence="7">
    <location>
        <begin position="295"/>
        <end position="306"/>
    </location>
</feature>
<name>A0A1Q3A9H3_ZYGRO</name>
<comment type="subcellular location">
    <subcellularLocation>
        <location evidence="1 6">Cytoplasm</location>
    </subcellularLocation>
</comment>
<feature type="region of interest" description="Disordered" evidence="7">
    <location>
        <begin position="209"/>
        <end position="248"/>
    </location>
</feature>
<feature type="compositionally biased region" description="Basic and acidic residues" evidence="7">
    <location>
        <begin position="65"/>
        <end position="75"/>
    </location>
</feature>
<organism evidence="8 9">
    <name type="scientific">Zygosaccharomyces rouxii</name>
    <dbReference type="NCBI Taxonomy" id="4956"/>
    <lineage>
        <taxon>Eukaryota</taxon>
        <taxon>Fungi</taxon>
        <taxon>Dikarya</taxon>
        <taxon>Ascomycota</taxon>
        <taxon>Saccharomycotina</taxon>
        <taxon>Saccharomycetes</taxon>
        <taxon>Saccharomycetales</taxon>
        <taxon>Saccharomycetaceae</taxon>
        <taxon>Zygosaccharomyces</taxon>
    </lineage>
</organism>
<dbReference type="Pfam" id="PF17084">
    <property type="entry name" value="TDA11"/>
    <property type="match status" value="2"/>
</dbReference>
<dbReference type="GO" id="GO:0005737">
    <property type="term" value="C:cytoplasm"/>
    <property type="evidence" value="ECO:0007669"/>
    <property type="project" value="UniProtKB-SubCell"/>
</dbReference>
<feature type="compositionally biased region" description="Basic and acidic residues" evidence="7">
    <location>
        <begin position="224"/>
        <end position="237"/>
    </location>
</feature>
<evidence type="ECO:0000256" key="6">
    <source>
        <dbReference type="RuleBase" id="RU362140"/>
    </source>
</evidence>
<evidence type="ECO:0000256" key="4">
    <source>
        <dbReference type="ARBA" id="ARBA00022490"/>
    </source>
</evidence>
<protein>
    <recommendedName>
        <fullName evidence="3 6">Topoisomerase I damage affected protein 11</fullName>
    </recommendedName>
</protein>
<proteinExistence type="inferred from homology"/>
<feature type="region of interest" description="Disordered" evidence="7">
    <location>
        <begin position="1"/>
        <end position="147"/>
    </location>
</feature>
<feature type="compositionally biased region" description="Low complexity" evidence="7">
    <location>
        <begin position="320"/>
        <end position="341"/>
    </location>
</feature>
<feature type="compositionally biased region" description="Polar residues" evidence="7">
    <location>
        <begin position="238"/>
        <end position="248"/>
    </location>
</feature>
<keyword evidence="5" id="KW-0175">Coiled coil</keyword>
<sequence length="397" mass="44883">MNKFDEFVEATDKELHVDTSTRNTTINVSSPGSSNGSTSPQKSPSGEVLSRKEVRLRQFTPKKLNYQDHPLKDHNSGGLLPTSTRNSKSSTINRRKSLLQPIVAPQTPDKSGPSWRSSAAGSPNGSFNRQRSTSGASMHSRSSSQSFSLDSTFDVSLQNLANKELELLETKRHIEELKKQLQSEEQSYQKRVEELKELKSEVSNNLQINTQQQQHQQQQQQLQAHDKKRDEHIRENSRNTSSRAGASSVWSKPLAFFNQFDQIIQHELERSLRWDDTPDDKIMQPEPYEGAAGVQHSQLRQPQLETSTSDSQSNDDKNDNNNNNNSNNNNNNNNNDGTNKNIWSFFNDVKTGLLGIEEEEEPQQRTIAGSAKTDNGIKEFKTAKKTKDPVEMTDFQK</sequence>
<evidence type="ECO:0000256" key="1">
    <source>
        <dbReference type="ARBA" id="ARBA00004496"/>
    </source>
</evidence>